<feature type="transmembrane region" description="Helical" evidence="1">
    <location>
        <begin position="12"/>
        <end position="35"/>
    </location>
</feature>
<dbReference type="EMBL" id="VORV01000025">
    <property type="protein sequence ID" value="TXD75470.1"/>
    <property type="molecule type" value="Genomic_DNA"/>
</dbReference>
<protein>
    <submittedName>
        <fullName evidence="2">Uncharacterized protein</fullName>
    </submittedName>
</protein>
<organism evidence="2 3">
    <name type="scientific">Algoriphagus ratkowskyi</name>
    <dbReference type="NCBI Taxonomy" id="57028"/>
    <lineage>
        <taxon>Bacteria</taxon>
        <taxon>Pseudomonadati</taxon>
        <taxon>Bacteroidota</taxon>
        <taxon>Cytophagia</taxon>
        <taxon>Cytophagales</taxon>
        <taxon>Cyclobacteriaceae</taxon>
        <taxon>Algoriphagus</taxon>
    </lineage>
</organism>
<proteinExistence type="predicted"/>
<sequence length="71" mass="8148">MVSCWLLYIGYWLLVIGCWLLVVGYWLFVVPIAIVSCCTSTSLRMTLLVEVCFSTGDRCLGLGIRRVRDWK</sequence>
<reference evidence="2 3" key="1">
    <citation type="submission" date="2019-08" db="EMBL/GenBank/DDBJ databases">
        <title>Genome of Algoriphagus ratkowskyi IC026.</title>
        <authorList>
            <person name="Bowman J.P."/>
        </authorList>
    </citation>
    <scope>NUCLEOTIDE SEQUENCE [LARGE SCALE GENOMIC DNA]</scope>
    <source>
        <strain evidence="2 3">IC026</strain>
    </source>
</reference>
<gene>
    <name evidence="2" type="ORF">ESW18_20285</name>
</gene>
<name>A0ABY3HJY5_9BACT</name>
<comment type="caution">
    <text evidence="2">The sequence shown here is derived from an EMBL/GenBank/DDBJ whole genome shotgun (WGS) entry which is preliminary data.</text>
</comment>
<accession>A0ABY3HJY5</accession>
<evidence type="ECO:0000313" key="2">
    <source>
        <dbReference type="EMBL" id="TXD75470.1"/>
    </source>
</evidence>
<keyword evidence="1" id="KW-0472">Membrane</keyword>
<keyword evidence="3" id="KW-1185">Reference proteome</keyword>
<keyword evidence="1" id="KW-0812">Transmembrane</keyword>
<dbReference type="Proteomes" id="UP000321927">
    <property type="component" value="Unassembled WGS sequence"/>
</dbReference>
<evidence type="ECO:0000256" key="1">
    <source>
        <dbReference type="SAM" id="Phobius"/>
    </source>
</evidence>
<evidence type="ECO:0000313" key="3">
    <source>
        <dbReference type="Proteomes" id="UP000321927"/>
    </source>
</evidence>
<keyword evidence="1" id="KW-1133">Transmembrane helix</keyword>